<evidence type="ECO:0000256" key="17">
    <source>
        <dbReference type="ARBA" id="ARBA00023049"/>
    </source>
</evidence>
<dbReference type="CDD" id="cd09601">
    <property type="entry name" value="M1_APN-Q_like"/>
    <property type="match status" value="1"/>
</dbReference>
<evidence type="ECO:0000256" key="4">
    <source>
        <dbReference type="ARBA" id="ARBA00010136"/>
    </source>
</evidence>
<keyword evidence="7" id="KW-1003">Cell membrane</keyword>
<dbReference type="Proteomes" id="UP000325440">
    <property type="component" value="Unassembled WGS sequence"/>
</dbReference>
<feature type="chain" id="PRO_5022713350" description="Aminopeptidase" evidence="26">
    <location>
        <begin position="28"/>
        <end position="921"/>
    </location>
</feature>
<name>A0A5E4MUF8_9HEMI</name>
<keyword evidence="26" id="KW-0732">Signal</keyword>
<keyword evidence="20" id="KW-0325">Glycoprotein</keyword>
<evidence type="ECO:0000256" key="2">
    <source>
        <dbReference type="ARBA" id="ARBA00004401"/>
    </source>
</evidence>
<comment type="catalytic activity">
    <reaction evidence="1">
        <text>Release of N-terminal glutamate (and to a lesser extent aspartate) from a peptide.</text>
        <dbReference type="EC" id="3.4.11.7"/>
    </reaction>
</comment>
<accession>A0A5E4MUF8</accession>
<feature type="domain" description="Peptidase M1 membrane alanine aminopeptidase" evidence="27">
    <location>
        <begin position="290"/>
        <end position="503"/>
    </location>
</feature>
<dbReference type="GO" id="GO:0042277">
    <property type="term" value="F:peptide binding"/>
    <property type="evidence" value="ECO:0007669"/>
    <property type="project" value="TreeGrafter"/>
</dbReference>
<evidence type="ECO:0000256" key="10">
    <source>
        <dbReference type="ARBA" id="ARBA00022692"/>
    </source>
</evidence>
<dbReference type="InterPro" id="IPR045357">
    <property type="entry name" value="Aminopeptidase_N-like_N"/>
</dbReference>
<gene>
    <name evidence="30" type="ORF">CINCED_3A021351</name>
</gene>
<dbReference type="Gene3D" id="1.25.50.20">
    <property type="match status" value="1"/>
</dbReference>
<keyword evidence="21" id="KW-0449">Lipoprotein</keyword>
<evidence type="ECO:0000256" key="22">
    <source>
        <dbReference type="PIRSR" id="PIRSR634016-1"/>
    </source>
</evidence>
<keyword evidence="14" id="KW-0106">Calcium</keyword>
<keyword evidence="8" id="KW-0336">GPI-anchor</keyword>
<dbReference type="GO" id="GO:0070006">
    <property type="term" value="F:metalloaminopeptidase activity"/>
    <property type="evidence" value="ECO:0007669"/>
    <property type="project" value="TreeGrafter"/>
</dbReference>
<dbReference type="PANTHER" id="PTHR11533">
    <property type="entry name" value="PROTEASE M1 ZINC METALLOPROTEASE"/>
    <property type="match status" value="1"/>
</dbReference>
<evidence type="ECO:0000313" key="31">
    <source>
        <dbReference type="Proteomes" id="UP000325440"/>
    </source>
</evidence>
<dbReference type="PANTHER" id="PTHR11533:SF276">
    <property type="entry name" value="GLUTAMYL AMINOPEPTIDASE"/>
    <property type="match status" value="1"/>
</dbReference>
<evidence type="ECO:0000256" key="12">
    <source>
        <dbReference type="ARBA" id="ARBA00022801"/>
    </source>
</evidence>
<evidence type="ECO:0000256" key="20">
    <source>
        <dbReference type="ARBA" id="ARBA00023180"/>
    </source>
</evidence>
<dbReference type="Gene3D" id="2.60.40.1730">
    <property type="entry name" value="tricorn interacting facor f3 domain"/>
    <property type="match status" value="1"/>
</dbReference>
<feature type="binding site" evidence="23">
    <location>
        <position position="356"/>
    </location>
    <ligand>
        <name>Zn(2+)</name>
        <dbReference type="ChEBI" id="CHEBI:29105"/>
        <note>catalytic</note>
    </ligand>
</feature>
<dbReference type="InterPro" id="IPR027268">
    <property type="entry name" value="Peptidase_M4/M1_CTD_sf"/>
</dbReference>
<comment type="subcellular location">
    <subcellularLocation>
        <location evidence="3">Cell membrane</location>
        <topology evidence="3">Lipid-anchor</topology>
        <topology evidence="3">GPI-anchor</topology>
    </subcellularLocation>
    <subcellularLocation>
        <location evidence="2">Cell membrane</location>
        <topology evidence="2">Single-pass type II membrane protein</topology>
    </subcellularLocation>
</comment>
<evidence type="ECO:0000256" key="5">
    <source>
        <dbReference type="ARBA" id="ARBA00011748"/>
    </source>
</evidence>
<keyword evidence="6 25" id="KW-0031">Aminopeptidase</keyword>
<evidence type="ECO:0000256" key="8">
    <source>
        <dbReference type="ARBA" id="ARBA00022622"/>
    </source>
</evidence>
<dbReference type="OrthoDB" id="6627795at2759"/>
<evidence type="ECO:0000256" key="14">
    <source>
        <dbReference type="ARBA" id="ARBA00022837"/>
    </source>
</evidence>
<dbReference type="GO" id="GO:0006508">
    <property type="term" value="P:proteolysis"/>
    <property type="evidence" value="ECO:0007669"/>
    <property type="project" value="UniProtKB-KW"/>
</dbReference>
<dbReference type="FunFam" id="1.25.50.20:FF:000001">
    <property type="entry name" value="Aminopeptidase"/>
    <property type="match status" value="1"/>
</dbReference>
<dbReference type="Gene3D" id="1.10.390.10">
    <property type="entry name" value="Neutral Protease Domain 2"/>
    <property type="match status" value="1"/>
</dbReference>
<sequence length="921" mass="107095">MMISIIRLTTILVLMVMPSITVEDTVAQDSYNKTDCGNSKMPFNKSTIMEAKPWGCTLRLSPHVHPSQYVLYISLIIKNNSFSGYVEITITLETPQSFIKLHSNNLDITETTLDSKSVTAFSYPKYQFWVVVPDNELCAGTYKLRIQFNGHLSNTMMGFYRSVYTNIDSDEQRYIATTQFEPTYARSAFPCFDEPLMKSKFKISITRPSDNNFIALSNMNQECEEVISPTNGLTVVHFANTVPMSTYLICFIVCDFQSIEPVKTDQGFSIRAFARRGQQQNLKYARFVALNSINYYVEYFGIKYPLPKLDLISIPDFAEGAMENWGLVTFREEDIEYDECTSSSYNKEQVAVTVSHELAHMWFGDLVTMKWWNDLWLNEGFATYMAVKALQVVQPDWDYDTMLLINILHDVMGLDDKISSHPIVQEVSDPDEIDSIFDSISYNKGSSILRMLEETLGKDVFRTGIISYLKKHQFNNAQTDDLWYELQIASQNIVDVRKVMDTWTRQTGFPVVSATRDGTKLTLKQHRFLTDPNAIYSVDSSPFKYKWEIPLTYITSENSAIAHKIWLCSNQDSVTIDRTNIEWIKINYRQIGYYIVNYSNDDWCLLSNLLKKNINALSAADRANLLYDSFSLAEATYISYEIPLTMAKYLISEYHYVPWNVAFIKLQTLWYKLVDRPVGPQYKCYLQHLLRGVNEDLWNDSISRTYLERRNRELMIHIGGLCDVPIYKKKIYEIFKKFLDQKIPINVDIKYFVYCYGIASGNTDDWNKVWDLYLKEQDPHLRLKFLGALTYTKDSSLLSTLIQYSKNEKYIRSQDFFSFLYDICQNVLGPPLVWNFIRNEWEYLVKRFTLDDVGLGNIIVNTCAYFQTQERLDEMKAFYKKYPDAGAGKLDRTTAMETVVNNIKWLEHNEAFITNWMKNNN</sequence>
<keyword evidence="19" id="KW-1015">Disulfide bond</keyword>
<dbReference type="AlphaFoldDB" id="A0A5E4MUF8"/>
<evidence type="ECO:0000256" key="25">
    <source>
        <dbReference type="RuleBase" id="RU364040"/>
    </source>
</evidence>
<keyword evidence="9 25" id="KW-0645">Protease</keyword>
<dbReference type="EC" id="3.4.11.-" evidence="25"/>
<feature type="active site" description="Proton acceptor" evidence="22">
    <location>
        <position position="357"/>
    </location>
</feature>
<keyword evidence="12 25" id="KW-0378">Hydrolase</keyword>
<dbReference type="GO" id="GO:0008270">
    <property type="term" value="F:zinc ion binding"/>
    <property type="evidence" value="ECO:0007669"/>
    <property type="project" value="UniProtKB-UniRule"/>
</dbReference>
<dbReference type="GO" id="GO:0005886">
    <property type="term" value="C:plasma membrane"/>
    <property type="evidence" value="ECO:0007669"/>
    <property type="project" value="UniProtKB-SubCell"/>
</dbReference>
<dbReference type="Gene3D" id="2.60.40.1910">
    <property type="match status" value="1"/>
</dbReference>
<feature type="site" description="Transition state stabilizer" evidence="24">
    <location>
        <position position="442"/>
    </location>
</feature>
<reference evidence="30 31" key="1">
    <citation type="submission" date="2019-08" db="EMBL/GenBank/DDBJ databases">
        <authorList>
            <person name="Alioto T."/>
            <person name="Alioto T."/>
            <person name="Gomez Garrido J."/>
        </authorList>
    </citation>
    <scope>NUCLEOTIDE SEQUENCE [LARGE SCALE GENOMIC DNA]</scope>
</reference>
<dbReference type="EMBL" id="CABPRJ010000972">
    <property type="protein sequence ID" value="VVC33657.1"/>
    <property type="molecule type" value="Genomic_DNA"/>
</dbReference>
<dbReference type="GO" id="GO:0005615">
    <property type="term" value="C:extracellular space"/>
    <property type="evidence" value="ECO:0007669"/>
    <property type="project" value="TreeGrafter"/>
</dbReference>
<evidence type="ECO:0000256" key="26">
    <source>
        <dbReference type="SAM" id="SignalP"/>
    </source>
</evidence>
<evidence type="ECO:0000256" key="19">
    <source>
        <dbReference type="ARBA" id="ARBA00023157"/>
    </source>
</evidence>
<keyword evidence="15" id="KW-0735">Signal-anchor</keyword>
<dbReference type="GO" id="GO:0098552">
    <property type="term" value="C:side of membrane"/>
    <property type="evidence" value="ECO:0007669"/>
    <property type="project" value="UniProtKB-KW"/>
</dbReference>
<evidence type="ECO:0000256" key="9">
    <source>
        <dbReference type="ARBA" id="ARBA00022670"/>
    </source>
</evidence>
<evidence type="ECO:0000256" key="13">
    <source>
        <dbReference type="ARBA" id="ARBA00022833"/>
    </source>
</evidence>
<dbReference type="FunFam" id="2.60.40.1910:FF:000003">
    <property type="entry name" value="Aminopeptidase"/>
    <property type="match status" value="1"/>
</dbReference>
<evidence type="ECO:0000256" key="3">
    <source>
        <dbReference type="ARBA" id="ARBA00004609"/>
    </source>
</evidence>
<evidence type="ECO:0000313" key="30">
    <source>
        <dbReference type="EMBL" id="VVC33657.1"/>
    </source>
</evidence>
<dbReference type="FunFam" id="2.60.40.1730:FF:000012">
    <property type="entry name" value="Aminopeptidase N"/>
    <property type="match status" value="1"/>
</dbReference>
<evidence type="ECO:0000256" key="11">
    <source>
        <dbReference type="ARBA" id="ARBA00022723"/>
    </source>
</evidence>
<dbReference type="InterPro" id="IPR014782">
    <property type="entry name" value="Peptidase_M1_dom"/>
</dbReference>
<dbReference type="GO" id="GO:0004230">
    <property type="term" value="F:glutamyl aminopeptidase activity"/>
    <property type="evidence" value="ECO:0007669"/>
    <property type="project" value="UniProtKB-EC"/>
</dbReference>
<keyword evidence="11 23" id="KW-0479">Metal-binding</keyword>
<dbReference type="InterPro" id="IPR001930">
    <property type="entry name" value="Peptidase_M1"/>
</dbReference>
<keyword evidence="18" id="KW-0472">Membrane</keyword>
<feature type="binding site" evidence="23">
    <location>
        <position position="379"/>
    </location>
    <ligand>
        <name>Zn(2+)</name>
        <dbReference type="ChEBI" id="CHEBI:29105"/>
        <note>catalytic</note>
    </ligand>
</feature>
<feature type="binding site" evidence="23">
    <location>
        <position position="360"/>
    </location>
    <ligand>
        <name>Zn(2+)</name>
        <dbReference type="ChEBI" id="CHEBI:29105"/>
        <note>catalytic</note>
    </ligand>
</feature>
<dbReference type="PRINTS" id="PR00756">
    <property type="entry name" value="ALADIPTASE"/>
</dbReference>
<evidence type="ECO:0000256" key="1">
    <source>
        <dbReference type="ARBA" id="ARBA00001703"/>
    </source>
</evidence>
<comment type="subunit">
    <text evidence="5">Homodimer; disulfide-linked.</text>
</comment>
<feature type="domain" description="ERAP1-like C-terminal" evidence="28">
    <location>
        <begin position="583"/>
        <end position="888"/>
    </location>
</feature>
<evidence type="ECO:0000256" key="21">
    <source>
        <dbReference type="ARBA" id="ARBA00023288"/>
    </source>
</evidence>
<protein>
    <recommendedName>
        <fullName evidence="25">Aminopeptidase</fullName>
        <ecNumber evidence="25">3.4.11.-</ecNumber>
    </recommendedName>
</protein>
<keyword evidence="10" id="KW-0812">Transmembrane</keyword>
<dbReference type="InterPro" id="IPR034016">
    <property type="entry name" value="M1_APN-typ"/>
</dbReference>
<dbReference type="InterPro" id="IPR050344">
    <property type="entry name" value="Peptidase_M1_aminopeptidases"/>
</dbReference>
<dbReference type="InterPro" id="IPR024571">
    <property type="entry name" value="ERAP1-like_C_dom"/>
</dbReference>
<dbReference type="InterPro" id="IPR042097">
    <property type="entry name" value="Aminopeptidase_N-like_N_sf"/>
</dbReference>
<dbReference type="Pfam" id="PF11838">
    <property type="entry name" value="ERAP1_C"/>
    <property type="match status" value="1"/>
</dbReference>
<evidence type="ECO:0000256" key="18">
    <source>
        <dbReference type="ARBA" id="ARBA00023136"/>
    </source>
</evidence>
<evidence type="ECO:0000256" key="23">
    <source>
        <dbReference type="PIRSR" id="PIRSR634016-3"/>
    </source>
</evidence>
<dbReference type="GO" id="GO:0043171">
    <property type="term" value="P:peptide catabolic process"/>
    <property type="evidence" value="ECO:0007669"/>
    <property type="project" value="TreeGrafter"/>
</dbReference>
<keyword evidence="16" id="KW-1133">Transmembrane helix</keyword>
<keyword evidence="17 25" id="KW-0482">Metalloprotease</keyword>
<evidence type="ECO:0000259" key="29">
    <source>
        <dbReference type="Pfam" id="PF17900"/>
    </source>
</evidence>
<evidence type="ECO:0000256" key="16">
    <source>
        <dbReference type="ARBA" id="ARBA00022989"/>
    </source>
</evidence>
<feature type="signal peptide" evidence="26">
    <location>
        <begin position="1"/>
        <end position="27"/>
    </location>
</feature>
<evidence type="ECO:0000256" key="24">
    <source>
        <dbReference type="PIRSR" id="PIRSR634016-4"/>
    </source>
</evidence>
<dbReference type="FunFam" id="1.10.390.10:FF:000006">
    <property type="entry name" value="Puromycin-sensitive aminopeptidase"/>
    <property type="match status" value="1"/>
</dbReference>
<dbReference type="Pfam" id="PF17900">
    <property type="entry name" value="Peptidase_M1_N"/>
    <property type="match status" value="1"/>
</dbReference>
<dbReference type="Pfam" id="PF01433">
    <property type="entry name" value="Peptidase_M1"/>
    <property type="match status" value="1"/>
</dbReference>
<evidence type="ECO:0000256" key="7">
    <source>
        <dbReference type="ARBA" id="ARBA00022475"/>
    </source>
</evidence>
<comment type="cofactor">
    <cofactor evidence="23 25">
        <name>Zn(2+)</name>
        <dbReference type="ChEBI" id="CHEBI:29105"/>
    </cofactor>
    <text evidence="23 25">Binds 1 zinc ion per subunit.</text>
</comment>
<evidence type="ECO:0000259" key="28">
    <source>
        <dbReference type="Pfam" id="PF11838"/>
    </source>
</evidence>
<dbReference type="SUPFAM" id="SSF63737">
    <property type="entry name" value="Leukotriene A4 hydrolase N-terminal domain"/>
    <property type="match status" value="1"/>
</dbReference>
<dbReference type="GO" id="GO:0005737">
    <property type="term" value="C:cytoplasm"/>
    <property type="evidence" value="ECO:0007669"/>
    <property type="project" value="TreeGrafter"/>
</dbReference>
<keyword evidence="13 23" id="KW-0862">Zinc</keyword>
<dbReference type="SUPFAM" id="SSF55486">
    <property type="entry name" value="Metalloproteases ('zincins'), catalytic domain"/>
    <property type="match status" value="1"/>
</dbReference>
<organism evidence="30 31">
    <name type="scientific">Cinara cedri</name>
    <dbReference type="NCBI Taxonomy" id="506608"/>
    <lineage>
        <taxon>Eukaryota</taxon>
        <taxon>Metazoa</taxon>
        <taxon>Ecdysozoa</taxon>
        <taxon>Arthropoda</taxon>
        <taxon>Hexapoda</taxon>
        <taxon>Insecta</taxon>
        <taxon>Pterygota</taxon>
        <taxon>Neoptera</taxon>
        <taxon>Paraneoptera</taxon>
        <taxon>Hemiptera</taxon>
        <taxon>Sternorrhyncha</taxon>
        <taxon>Aphidomorpha</taxon>
        <taxon>Aphidoidea</taxon>
        <taxon>Aphididae</taxon>
        <taxon>Lachninae</taxon>
        <taxon>Cinara</taxon>
    </lineage>
</organism>
<evidence type="ECO:0000256" key="15">
    <source>
        <dbReference type="ARBA" id="ARBA00022968"/>
    </source>
</evidence>
<evidence type="ECO:0000259" key="27">
    <source>
        <dbReference type="Pfam" id="PF01433"/>
    </source>
</evidence>
<feature type="domain" description="Aminopeptidase N-like N-terminal" evidence="29">
    <location>
        <begin position="66"/>
        <end position="248"/>
    </location>
</feature>
<keyword evidence="31" id="KW-1185">Reference proteome</keyword>
<proteinExistence type="inferred from homology"/>
<comment type="similarity">
    <text evidence="4 25">Belongs to the peptidase M1 family.</text>
</comment>
<evidence type="ECO:0000256" key="6">
    <source>
        <dbReference type="ARBA" id="ARBA00022438"/>
    </source>
</evidence>